<feature type="compositionally biased region" description="Acidic residues" evidence="2">
    <location>
        <begin position="449"/>
        <end position="465"/>
    </location>
</feature>
<feature type="compositionally biased region" description="Polar residues" evidence="2">
    <location>
        <begin position="167"/>
        <end position="178"/>
    </location>
</feature>
<dbReference type="Proteomes" id="UP000676310">
    <property type="component" value="Unassembled WGS sequence"/>
</dbReference>
<feature type="region of interest" description="Disordered" evidence="2">
    <location>
        <begin position="634"/>
        <end position="680"/>
    </location>
</feature>
<comment type="caution">
    <text evidence="3">The sequence shown here is derived from an EMBL/GenBank/DDBJ whole genome shotgun (WGS) entry which is preliminary data.</text>
</comment>
<dbReference type="GeneID" id="67017568"/>
<feature type="region of interest" description="Disordered" evidence="2">
    <location>
        <begin position="155"/>
        <end position="184"/>
    </location>
</feature>
<feature type="region of interest" description="Disordered" evidence="2">
    <location>
        <begin position="382"/>
        <end position="565"/>
    </location>
</feature>
<sequence length="726" mass="78294">MTPKQTNVEPSDEPWLALRRRHDTELNNLQLQARNLYEQFQQNANKAKADLLAKHKKEEEEFWSKAKAAGKDKNKSGNSSVVFKAGVQGQVNRRVVALPPPNPTPEVRQTPAAISRAPQTPTSAYNTTTLARQNRKNSAAVTIIDLCSDDDELVQEQKKPGLPPVTNDITLSSHSSKNIEPAGRREYSISSASFELFGRSANRNQGVPESSQFKREHSVSTQQFPQPSTPLPTTSNRGSTTAFPTQQSSTSKGDGFGDWASAGTFRMPAAQAQDSRQGSASAFGTIPASATSTWAAPTISASQDLRLLIDFAPSRLSGCQLSQSSIAQGSTLHGRPLDYGGTSNGSIAISQDRHIPEMLPSPSPSPPTLIIEPFTPTIPGFRRPVLPASATKDSIPAARNVRAGSQATASTYRASSITQNQPDSSVTSRTSVSSHSSVARGKRKVVDLSSDEESDYSPPSDEDDEPKFPMTTDEVCNSTKSNTKKPGPTAKKAKLPPPLPPAIASKSVFSKGKNGFGFQPTSKPKSNQAAFSLPNPPPRAPVKKPQSSASSTPATRTPAFNNEADLEARTNIAIDEANEYEAPEAGVVEQVRGSLRSMSITPAPSTAEDHVNATEDVEILAVVSDSGSTIAVQSTKHGAGWNSWTHRRANGDRNLAKSRSSRPLVRDDEEDDDYEDPDISKYSIIDGTIVHEADLERTRLTQEQDRRNHMISRETDSGGRTRSERG</sequence>
<dbReference type="EMBL" id="CAJRGZ010000019">
    <property type="protein sequence ID" value="CAG5160174.1"/>
    <property type="molecule type" value="Genomic_DNA"/>
</dbReference>
<feature type="compositionally biased region" description="Acidic residues" evidence="2">
    <location>
        <begin position="667"/>
        <end position="677"/>
    </location>
</feature>
<evidence type="ECO:0000256" key="1">
    <source>
        <dbReference type="SAM" id="Coils"/>
    </source>
</evidence>
<feature type="compositionally biased region" description="Low complexity" evidence="2">
    <location>
        <begin position="543"/>
        <end position="559"/>
    </location>
</feature>
<dbReference type="OrthoDB" id="3690840at2759"/>
<feature type="region of interest" description="Disordered" evidence="2">
    <location>
        <begin position="95"/>
        <end position="122"/>
    </location>
</feature>
<name>A0A8J2I1B0_9PLEO</name>
<feature type="compositionally biased region" description="Polar residues" evidence="2">
    <location>
        <begin position="403"/>
        <end position="423"/>
    </location>
</feature>
<accession>A0A8J2I1B0</accession>
<feature type="compositionally biased region" description="Low complexity" evidence="2">
    <location>
        <begin position="424"/>
        <end position="438"/>
    </location>
</feature>
<feature type="compositionally biased region" description="Polar residues" evidence="2">
    <location>
        <begin position="219"/>
        <end position="252"/>
    </location>
</feature>
<dbReference type="AlphaFoldDB" id="A0A8J2I1B0"/>
<evidence type="ECO:0000313" key="4">
    <source>
        <dbReference type="Proteomes" id="UP000676310"/>
    </source>
</evidence>
<feature type="region of interest" description="Disordered" evidence="2">
    <location>
        <begin position="202"/>
        <end position="262"/>
    </location>
</feature>
<evidence type="ECO:0000313" key="3">
    <source>
        <dbReference type="EMBL" id="CAG5160174.1"/>
    </source>
</evidence>
<feature type="region of interest" description="Disordered" evidence="2">
    <location>
        <begin position="696"/>
        <end position="726"/>
    </location>
</feature>
<feature type="compositionally biased region" description="Polar residues" evidence="2">
    <location>
        <begin position="202"/>
        <end position="211"/>
    </location>
</feature>
<organism evidence="3 4">
    <name type="scientific">Alternaria atra</name>
    <dbReference type="NCBI Taxonomy" id="119953"/>
    <lineage>
        <taxon>Eukaryota</taxon>
        <taxon>Fungi</taxon>
        <taxon>Dikarya</taxon>
        <taxon>Ascomycota</taxon>
        <taxon>Pezizomycotina</taxon>
        <taxon>Dothideomycetes</taxon>
        <taxon>Pleosporomycetidae</taxon>
        <taxon>Pleosporales</taxon>
        <taxon>Pleosporineae</taxon>
        <taxon>Pleosporaceae</taxon>
        <taxon>Alternaria</taxon>
        <taxon>Alternaria sect. Ulocladioides</taxon>
    </lineage>
</organism>
<keyword evidence="1" id="KW-0175">Coiled coil</keyword>
<gene>
    <name evidence="3" type="ORF">ALTATR162_LOCUS5755</name>
</gene>
<protein>
    <submittedName>
        <fullName evidence="3">Uncharacterized protein</fullName>
    </submittedName>
</protein>
<keyword evidence="4" id="KW-1185">Reference proteome</keyword>
<dbReference type="RefSeq" id="XP_043169309.1">
    <property type="nucleotide sequence ID" value="XM_043313374.1"/>
</dbReference>
<evidence type="ECO:0000256" key="2">
    <source>
        <dbReference type="SAM" id="MobiDB-lite"/>
    </source>
</evidence>
<feature type="compositionally biased region" description="Polar residues" evidence="2">
    <location>
        <begin position="519"/>
        <end position="530"/>
    </location>
</feature>
<proteinExistence type="predicted"/>
<feature type="coiled-coil region" evidence="1">
    <location>
        <begin position="19"/>
        <end position="61"/>
    </location>
</feature>
<reference evidence="3" key="1">
    <citation type="submission" date="2021-05" db="EMBL/GenBank/DDBJ databases">
        <authorList>
            <person name="Stam R."/>
        </authorList>
    </citation>
    <scope>NUCLEOTIDE SEQUENCE</scope>
    <source>
        <strain evidence="3">CS162</strain>
    </source>
</reference>